<name>A0A4Z2EIR8_9TELE</name>
<proteinExistence type="predicted"/>
<feature type="compositionally biased region" description="Basic residues" evidence="1">
    <location>
        <begin position="1"/>
        <end position="17"/>
    </location>
</feature>
<evidence type="ECO:0000313" key="3">
    <source>
        <dbReference type="Proteomes" id="UP000314294"/>
    </source>
</evidence>
<sequence>MATRQRKRNAAKSRRPMRSKEVKAPPLSSPAPLGGLGRAKNSRPFLRGVREGRTAPAGSSLNDIGQPAARRPPPAARLSIIYPSDPKPEQEEEQLLVEQEEEEEEEEEEQLLVEQEEEQLLVEQEEEPLSR</sequence>
<keyword evidence="3" id="KW-1185">Reference proteome</keyword>
<feature type="compositionally biased region" description="Acidic residues" evidence="1">
    <location>
        <begin position="90"/>
        <end position="131"/>
    </location>
</feature>
<dbReference type="Proteomes" id="UP000314294">
    <property type="component" value="Unassembled WGS sequence"/>
</dbReference>
<evidence type="ECO:0000256" key="1">
    <source>
        <dbReference type="SAM" id="MobiDB-lite"/>
    </source>
</evidence>
<feature type="region of interest" description="Disordered" evidence="1">
    <location>
        <begin position="1"/>
        <end position="131"/>
    </location>
</feature>
<comment type="caution">
    <text evidence="2">The sequence shown here is derived from an EMBL/GenBank/DDBJ whole genome shotgun (WGS) entry which is preliminary data.</text>
</comment>
<evidence type="ECO:0000313" key="2">
    <source>
        <dbReference type="EMBL" id="TNN28648.1"/>
    </source>
</evidence>
<dbReference type="AlphaFoldDB" id="A0A4Z2EIR8"/>
<accession>A0A4Z2EIR8</accession>
<protein>
    <submittedName>
        <fullName evidence="2">Uncharacterized protein</fullName>
    </submittedName>
</protein>
<feature type="compositionally biased region" description="Low complexity" evidence="1">
    <location>
        <begin position="24"/>
        <end position="33"/>
    </location>
</feature>
<organism evidence="2 3">
    <name type="scientific">Liparis tanakae</name>
    <name type="common">Tanaka's snailfish</name>
    <dbReference type="NCBI Taxonomy" id="230148"/>
    <lineage>
        <taxon>Eukaryota</taxon>
        <taxon>Metazoa</taxon>
        <taxon>Chordata</taxon>
        <taxon>Craniata</taxon>
        <taxon>Vertebrata</taxon>
        <taxon>Euteleostomi</taxon>
        <taxon>Actinopterygii</taxon>
        <taxon>Neopterygii</taxon>
        <taxon>Teleostei</taxon>
        <taxon>Neoteleostei</taxon>
        <taxon>Acanthomorphata</taxon>
        <taxon>Eupercaria</taxon>
        <taxon>Perciformes</taxon>
        <taxon>Cottioidei</taxon>
        <taxon>Cottales</taxon>
        <taxon>Liparidae</taxon>
        <taxon>Liparis</taxon>
    </lineage>
</organism>
<gene>
    <name evidence="2" type="ORF">EYF80_061205</name>
</gene>
<reference evidence="2 3" key="1">
    <citation type="submission" date="2019-03" db="EMBL/GenBank/DDBJ databases">
        <title>First draft genome of Liparis tanakae, snailfish: a comprehensive survey of snailfish specific genes.</title>
        <authorList>
            <person name="Kim W."/>
            <person name="Song I."/>
            <person name="Jeong J.-H."/>
            <person name="Kim D."/>
            <person name="Kim S."/>
            <person name="Ryu S."/>
            <person name="Song J.Y."/>
            <person name="Lee S.K."/>
        </authorList>
    </citation>
    <scope>NUCLEOTIDE SEQUENCE [LARGE SCALE GENOMIC DNA]</scope>
    <source>
        <tissue evidence="2">Muscle</tissue>
    </source>
</reference>
<dbReference type="EMBL" id="SRLO01006636">
    <property type="protein sequence ID" value="TNN28648.1"/>
    <property type="molecule type" value="Genomic_DNA"/>
</dbReference>